<accession>A0ABZ3FFX7</accession>
<keyword evidence="2" id="KW-0813">Transport</keyword>
<feature type="transmembrane region" description="Helical" evidence="7">
    <location>
        <begin position="348"/>
        <end position="371"/>
    </location>
</feature>
<feature type="domain" description="Major facilitator superfamily (MFS) profile" evidence="8">
    <location>
        <begin position="18"/>
        <end position="402"/>
    </location>
</feature>
<dbReference type="InterPro" id="IPR036259">
    <property type="entry name" value="MFS_trans_sf"/>
</dbReference>
<dbReference type="PROSITE" id="PS50850">
    <property type="entry name" value="MFS"/>
    <property type="match status" value="1"/>
</dbReference>
<comment type="subcellular location">
    <subcellularLocation>
        <location evidence="1">Cell membrane</location>
        <topology evidence="1">Multi-pass membrane protein</topology>
    </subcellularLocation>
</comment>
<reference evidence="9 10" key="1">
    <citation type="submission" date="2024-04" db="EMBL/GenBank/DDBJ databases">
        <title>Isolation and characterization of novel acetogenic strains of the genera Terrisporobacter and Acetoanaerobium.</title>
        <authorList>
            <person name="Boeer T."/>
            <person name="Schueler M.A."/>
            <person name="Lueschen A."/>
            <person name="Eysell L."/>
            <person name="Droege J."/>
            <person name="Heinemann M."/>
            <person name="Engelhardt L."/>
            <person name="Basen M."/>
            <person name="Daniel R."/>
        </authorList>
    </citation>
    <scope>NUCLEOTIDE SEQUENCE [LARGE SCALE GENOMIC DNA]</scope>
    <source>
        <strain evidence="9 10">ELB</strain>
    </source>
</reference>
<evidence type="ECO:0000256" key="7">
    <source>
        <dbReference type="SAM" id="Phobius"/>
    </source>
</evidence>
<feature type="transmembrane region" description="Helical" evidence="7">
    <location>
        <begin position="314"/>
        <end position="336"/>
    </location>
</feature>
<keyword evidence="4 7" id="KW-0812">Transmembrane</keyword>
<keyword evidence="3" id="KW-1003">Cell membrane</keyword>
<dbReference type="InterPro" id="IPR011701">
    <property type="entry name" value="MFS"/>
</dbReference>
<evidence type="ECO:0000256" key="2">
    <source>
        <dbReference type="ARBA" id="ARBA00022448"/>
    </source>
</evidence>
<feature type="transmembrane region" description="Helical" evidence="7">
    <location>
        <begin position="20"/>
        <end position="42"/>
    </location>
</feature>
<protein>
    <submittedName>
        <fullName evidence="9">Na(+), Li(+), K(+)/H(+) antiporter</fullName>
    </submittedName>
</protein>
<evidence type="ECO:0000313" key="9">
    <source>
        <dbReference type="EMBL" id="XAM41654.1"/>
    </source>
</evidence>
<name>A0ABZ3FFX7_9FIRM</name>
<evidence type="ECO:0000259" key="8">
    <source>
        <dbReference type="PROSITE" id="PS50850"/>
    </source>
</evidence>
<dbReference type="Gene3D" id="1.20.1250.20">
    <property type="entry name" value="MFS general substrate transporter like domains"/>
    <property type="match status" value="1"/>
</dbReference>
<evidence type="ECO:0000256" key="5">
    <source>
        <dbReference type="ARBA" id="ARBA00022989"/>
    </source>
</evidence>
<dbReference type="SUPFAM" id="SSF103473">
    <property type="entry name" value="MFS general substrate transporter"/>
    <property type="match status" value="1"/>
</dbReference>
<evidence type="ECO:0000256" key="1">
    <source>
        <dbReference type="ARBA" id="ARBA00004651"/>
    </source>
</evidence>
<feature type="transmembrane region" description="Helical" evidence="7">
    <location>
        <begin position="288"/>
        <end position="308"/>
    </location>
</feature>
<dbReference type="InterPro" id="IPR050171">
    <property type="entry name" value="MFS_Transporters"/>
</dbReference>
<keyword evidence="5 7" id="KW-1133">Transmembrane helix</keyword>
<evidence type="ECO:0000313" key="10">
    <source>
        <dbReference type="Proteomes" id="UP001477947"/>
    </source>
</evidence>
<keyword evidence="10" id="KW-1185">Reference proteome</keyword>
<evidence type="ECO:0000256" key="6">
    <source>
        <dbReference type="ARBA" id="ARBA00023136"/>
    </source>
</evidence>
<organism evidence="9 10">
    <name type="scientific">Terrisporobacter petrolearius</name>
    <dbReference type="NCBI Taxonomy" id="1460447"/>
    <lineage>
        <taxon>Bacteria</taxon>
        <taxon>Bacillati</taxon>
        <taxon>Bacillota</taxon>
        <taxon>Clostridia</taxon>
        <taxon>Peptostreptococcales</taxon>
        <taxon>Peptostreptococcaceae</taxon>
        <taxon>Terrisporobacter</taxon>
    </lineage>
</organism>
<feature type="transmembrane region" description="Helical" evidence="7">
    <location>
        <begin position="377"/>
        <end position="397"/>
    </location>
</feature>
<dbReference type="Pfam" id="PF07690">
    <property type="entry name" value="MFS_1"/>
    <property type="match status" value="1"/>
</dbReference>
<evidence type="ECO:0000256" key="3">
    <source>
        <dbReference type="ARBA" id="ARBA00022475"/>
    </source>
</evidence>
<feature type="transmembrane region" description="Helical" evidence="7">
    <location>
        <begin position="171"/>
        <end position="191"/>
    </location>
</feature>
<feature type="transmembrane region" description="Helical" evidence="7">
    <location>
        <begin position="260"/>
        <end position="281"/>
    </location>
</feature>
<dbReference type="PANTHER" id="PTHR23517">
    <property type="entry name" value="RESISTANCE PROTEIN MDTM, PUTATIVE-RELATED-RELATED"/>
    <property type="match status" value="1"/>
</dbReference>
<evidence type="ECO:0000256" key="4">
    <source>
        <dbReference type="ARBA" id="ARBA00022692"/>
    </source>
</evidence>
<keyword evidence="6 7" id="KW-0472">Membrane</keyword>
<feature type="transmembrane region" description="Helical" evidence="7">
    <location>
        <begin position="221"/>
        <end position="240"/>
    </location>
</feature>
<sequence>MGDKMNNLLSTYKGLPREIYILFLGKIVNAMGAFVQPLMSLILTQKLGMSAGEAGELVTFMAVCQVPCIIMGGKLTDTIGRKKVITIFQTMGIIMLIICGIIPLSITTAKFMILSSCFYSISMPAYDALNADLTNESNRKSSYSLLYMGVNIGFSIGSMIGGFLYNNYLPLIFIGDAATTVIALLLIIFYIKEPNKQKEVLLDFEEDDLQRSTLSVILKRPILFLFPLMMLLFQFAYSQWVFTLPIQLGELFNEGGARLYGFLGGFNGIIVITFTPILTYFTKKYRTLNIMSAGGMLYGLSFIIYAFAYYKISFFVATLALTIGEVLIVTNAQAFIANNTPPSHRGRISSIFPMISGAGYAIGPMIMGDVIDACGIFVAWMIITAICASGAVGMIFLKNLKNVND</sequence>
<dbReference type="EMBL" id="CP154622">
    <property type="protein sequence ID" value="XAM41654.1"/>
    <property type="molecule type" value="Genomic_DNA"/>
</dbReference>
<feature type="transmembrane region" description="Helical" evidence="7">
    <location>
        <begin position="145"/>
        <end position="165"/>
    </location>
</feature>
<proteinExistence type="predicted"/>
<dbReference type="Proteomes" id="UP001477947">
    <property type="component" value="Chromosome"/>
</dbReference>
<gene>
    <name evidence="9" type="primary">mdrP</name>
    <name evidence="9" type="ORF">TPELB_19670</name>
</gene>
<dbReference type="InterPro" id="IPR020846">
    <property type="entry name" value="MFS_dom"/>
</dbReference>
<feature type="transmembrane region" description="Helical" evidence="7">
    <location>
        <begin position="84"/>
        <end position="106"/>
    </location>
</feature>
<dbReference type="PANTHER" id="PTHR23517:SF3">
    <property type="entry name" value="INTEGRAL MEMBRANE TRANSPORT PROTEIN"/>
    <property type="match status" value="1"/>
</dbReference>